<comment type="caution">
    <text evidence="2">The sequence shown here is derived from an EMBL/GenBank/DDBJ whole genome shotgun (WGS) entry which is preliminary data.</text>
</comment>
<dbReference type="Pfam" id="PF17921">
    <property type="entry name" value="Integrase_H2C2"/>
    <property type="match status" value="1"/>
</dbReference>
<keyword evidence="3" id="KW-1185">Reference proteome</keyword>
<dbReference type="InterPro" id="IPR041588">
    <property type="entry name" value="Integrase_H2C2"/>
</dbReference>
<evidence type="ECO:0000313" key="3">
    <source>
        <dbReference type="Proteomes" id="UP000478052"/>
    </source>
</evidence>
<dbReference type="Gene3D" id="1.10.340.70">
    <property type="match status" value="1"/>
</dbReference>
<sequence length="214" mass="25002">MPKITFDIETLNSLIVLNMIKYHNIISLVESIAVHLLQTRDDFLQIITGAIQNPEDIYKVITVTNNIQLDSERSEECIDFTMMCFLFFVFVSVYSITSRNNAPISNYGGGFRCKSECPWYIIEVKNVIEHFHNEKMFGAHLGVHKVFNKTRSRYHWPTMQTFIKNYGRKPDKQPLASDWNDLCLAHEVLLQNFVLLLPFDHTETRTLNQRHTIC</sequence>
<gene>
    <name evidence="2" type="ORF">FWK35_00020708</name>
</gene>
<reference evidence="2 3" key="1">
    <citation type="submission" date="2019-08" db="EMBL/GenBank/DDBJ databases">
        <title>Whole genome of Aphis craccivora.</title>
        <authorList>
            <person name="Voronova N.V."/>
            <person name="Shulinski R.S."/>
            <person name="Bandarenka Y.V."/>
            <person name="Zhorov D.G."/>
            <person name="Warner D."/>
        </authorList>
    </citation>
    <scope>NUCLEOTIDE SEQUENCE [LARGE SCALE GENOMIC DNA]</scope>
    <source>
        <strain evidence="2">180601</strain>
        <tissue evidence="2">Whole Body</tissue>
    </source>
</reference>
<dbReference type="AlphaFoldDB" id="A0A6G0YLJ7"/>
<feature type="domain" description="Integrase zinc-binding" evidence="1">
    <location>
        <begin position="124"/>
        <end position="166"/>
    </location>
</feature>
<organism evidence="2 3">
    <name type="scientific">Aphis craccivora</name>
    <name type="common">Cowpea aphid</name>
    <dbReference type="NCBI Taxonomy" id="307492"/>
    <lineage>
        <taxon>Eukaryota</taxon>
        <taxon>Metazoa</taxon>
        <taxon>Ecdysozoa</taxon>
        <taxon>Arthropoda</taxon>
        <taxon>Hexapoda</taxon>
        <taxon>Insecta</taxon>
        <taxon>Pterygota</taxon>
        <taxon>Neoptera</taxon>
        <taxon>Paraneoptera</taxon>
        <taxon>Hemiptera</taxon>
        <taxon>Sternorrhyncha</taxon>
        <taxon>Aphidomorpha</taxon>
        <taxon>Aphidoidea</taxon>
        <taxon>Aphididae</taxon>
        <taxon>Aphidini</taxon>
        <taxon>Aphis</taxon>
        <taxon>Aphis</taxon>
    </lineage>
</organism>
<protein>
    <submittedName>
        <fullName evidence="2">Retrotransposable element Tf2 protein type 1</fullName>
    </submittedName>
</protein>
<name>A0A6G0YLJ7_APHCR</name>
<dbReference type="Proteomes" id="UP000478052">
    <property type="component" value="Unassembled WGS sequence"/>
</dbReference>
<evidence type="ECO:0000313" key="2">
    <source>
        <dbReference type="EMBL" id="KAF0757916.1"/>
    </source>
</evidence>
<accession>A0A6G0YLJ7</accession>
<dbReference type="EMBL" id="VUJU01003432">
    <property type="protein sequence ID" value="KAF0757916.1"/>
    <property type="molecule type" value="Genomic_DNA"/>
</dbReference>
<proteinExistence type="predicted"/>
<evidence type="ECO:0000259" key="1">
    <source>
        <dbReference type="Pfam" id="PF17921"/>
    </source>
</evidence>